<dbReference type="eggNOG" id="ENOG502QRBS">
    <property type="taxonomic scope" value="Eukaryota"/>
</dbReference>
<dbReference type="PANTHER" id="PTHR13847">
    <property type="entry name" value="SARCOSINE DEHYDROGENASE-RELATED"/>
    <property type="match status" value="1"/>
</dbReference>
<dbReference type="HOGENOM" id="CLU_022730_2_1_1"/>
<dbReference type="PANTHER" id="PTHR13847:SF213">
    <property type="entry name" value="DEPENDENT OXIDOREDUCTASE, PUTATIVE-RELATED"/>
    <property type="match status" value="1"/>
</dbReference>
<dbReference type="InParanoid" id="W3X213"/>
<dbReference type="GO" id="GO:0005737">
    <property type="term" value="C:cytoplasm"/>
    <property type="evidence" value="ECO:0007669"/>
    <property type="project" value="TreeGrafter"/>
</dbReference>
<dbReference type="KEGG" id="pfy:PFICI_09265"/>
<dbReference type="Proteomes" id="UP000030651">
    <property type="component" value="Unassembled WGS sequence"/>
</dbReference>
<evidence type="ECO:0000313" key="3">
    <source>
        <dbReference type="EMBL" id="ETS79412.1"/>
    </source>
</evidence>
<sequence>MGVVQSKLKTLSLAIKALLMANKQIEELLERVQQPPGLPVPNPSPSYWLEDPPHPELVDTQSPGLPERADIVIVGSGITGAAVVRSVLQASSGAAKGGKPRVVVLEARTLCSGATGRNGGHIKSSPHELFARLKGNFGPERAAAVTRFQLAHVKILTELCQSEGWDVAECREVETVDLYLDPEDRDKVFEEVRELRKWIPELDIETYDAASAQKKFDVNKFVVGAISYTAGALWPYRFVSSVWRDLLAQFGENLSIETRTAVTDIQVGDTENTAYRVVTDRGIIECNHVVHATNGFAGQFVPGLRGKLSSLLAHMSAQRPGKQFPDYGGSRSWSVIYAKSAFDYITQRPTVNGVPGDIMLGGGFDRSRDQGLSVIGRYDDSSEAIDALTVNHIGNIFPTIFSPQWGDDQEGGRIKKYWTGVVALTGDLLPFVGRLDPKLTGRRPRQVKKSSGVDAGEWIAAGYCGDGMVWAWLSGTALGAMITGREKDKSPATPGHPGGRLEDWFPHELKPSSKRVDKADIANLMELMF</sequence>
<dbReference type="OMA" id="WAWLCGT"/>
<reference evidence="4" key="1">
    <citation type="journal article" date="2015" name="BMC Genomics">
        <title>Genomic and transcriptomic analysis of the endophytic fungus Pestalotiopsis fici reveals its lifestyle and high potential for synthesis of natural products.</title>
        <authorList>
            <person name="Wang X."/>
            <person name="Zhang X."/>
            <person name="Liu L."/>
            <person name="Xiang M."/>
            <person name="Wang W."/>
            <person name="Sun X."/>
            <person name="Che Y."/>
            <person name="Guo L."/>
            <person name="Liu G."/>
            <person name="Guo L."/>
            <person name="Wang C."/>
            <person name="Yin W.B."/>
            <person name="Stadler M."/>
            <person name="Zhang X."/>
            <person name="Liu X."/>
        </authorList>
    </citation>
    <scope>NUCLEOTIDE SEQUENCE [LARGE SCALE GENOMIC DNA]</scope>
    <source>
        <strain evidence="4">W106-1 / CGMCC3.15140</strain>
    </source>
</reference>
<dbReference type="GeneID" id="19274278"/>
<dbReference type="OrthoDB" id="429143at2759"/>
<dbReference type="AlphaFoldDB" id="W3X213"/>
<dbReference type="SUPFAM" id="SSF51905">
    <property type="entry name" value="FAD/NAD(P)-binding domain"/>
    <property type="match status" value="1"/>
</dbReference>
<dbReference type="EMBL" id="KI912114">
    <property type="protein sequence ID" value="ETS79412.1"/>
    <property type="molecule type" value="Genomic_DNA"/>
</dbReference>
<protein>
    <recommendedName>
        <fullName evidence="2">FAD dependent oxidoreductase domain-containing protein</fullName>
    </recommendedName>
</protein>
<name>W3X213_PESFW</name>
<feature type="region of interest" description="Disordered" evidence="1">
    <location>
        <begin position="486"/>
        <end position="506"/>
    </location>
</feature>
<feature type="domain" description="FAD dependent oxidoreductase" evidence="2">
    <location>
        <begin position="70"/>
        <end position="478"/>
    </location>
</feature>
<evidence type="ECO:0000259" key="2">
    <source>
        <dbReference type="Pfam" id="PF01266"/>
    </source>
</evidence>
<dbReference type="InterPro" id="IPR036188">
    <property type="entry name" value="FAD/NAD-bd_sf"/>
</dbReference>
<proteinExistence type="predicted"/>
<dbReference type="STRING" id="1229662.W3X213"/>
<dbReference type="Gene3D" id="3.50.50.60">
    <property type="entry name" value="FAD/NAD(P)-binding domain"/>
    <property type="match status" value="1"/>
</dbReference>
<accession>W3X213</accession>
<gene>
    <name evidence="3" type="ORF">PFICI_09265</name>
</gene>
<keyword evidence="4" id="KW-1185">Reference proteome</keyword>
<evidence type="ECO:0000313" key="4">
    <source>
        <dbReference type="Proteomes" id="UP000030651"/>
    </source>
</evidence>
<dbReference type="RefSeq" id="XP_007836037.1">
    <property type="nucleotide sequence ID" value="XM_007837846.1"/>
</dbReference>
<dbReference type="Pfam" id="PF01266">
    <property type="entry name" value="DAO"/>
    <property type="match status" value="1"/>
</dbReference>
<organism evidence="3 4">
    <name type="scientific">Pestalotiopsis fici (strain W106-1 / CGMCC3.15140)</name>
    <dbReference type="NCBI Taxonomy" id="1229662"/>
    <lineage>
        <taxon>Eukaryota</taxon>
        <taxon>Fungi</taxon>
        <taxon>Dikarya</taxon>
        <taxon>Ascomycota</taxon>
        <taxon>Pezizomycotina</taxon>
        <taxon>Sordariomycetes</taxon>
        <taxon>Xylariomycetidae</taxon>
        <taxon>Amphisphaeriales</taxon>
        <taxon>Sporocadaceae</taxon>
        <taxon>Pestalotiopsis</taxon>
    </lineage>
</organism>
<dbReference type="InterPro" id="IPR006076">
    <property type="entry name" value="FAD-dep_OxRdtase"/>
</dbReference>
<evidence type="ECO:0000256" key="1">
    <source>
        <dbReference type="SAM" id="MobiDB-lite"/>
    </source>
</evidence>
<dbReference type="Gene3D" id="3.30.9.10">
    <property type="entry name" value="D-Amino Acid Oxidase, subunit A, domain 2"/>
    <property type="match status" value="1"/>
</dbReference>